<dbReference type="Proteomes" id="UP000640274">
    <property type="component" value="Unassembled WGS sequence"/>
</dbReference>
<dbReference type="Pfam" id="PF00395">
    <property type="entry name" value="SLH"/>
    <property type="match status" value="3"/>
</dbReference>
<dbReference type="CDD" id="cd08983">
    <property type="entry name" value="GH43_Bt3655-like"/>
    <property type="match status" value="1"/>
</dbReference>
<protein>
    <submittedName>
        <fullName evidence="8">S-layer homology domain-containing protein</fullName>
    </submittedName>
</protein>
<dbReference type="InterPro" id="IPR037524">
    <property type="entry name" value="PA14/GLEYA"/>
</dbReference>
<dbReference type="PROSITE" id="PS51272">
    <property type="entry name" value="SLH"/>
    <property type="match status" value="3"/>
</dbReference>
<accession>A0A934J883</accession>
<dbReference type="Gene3D" id="3.90.182.10">
    <property type="entry name" value="Toxin - Anthrax Protective Antigen,domain 1"/>
    <property type="match status" value="1"/>
</dbReference>
<dbReference type="Pfam" id="PF13385">
    <property type="entry name" value="Laminin_G_3"/>
    <property type="match status" value="1"/>
</dbReference>
<keyword evidence="2" id="KW-0378">Hydrolase</keyword>
<feature type="domain" description="SLH" evidence="6">
    <location>
        <begin position="1391"/>
        <end position="1447"/>
    </location>
</feature>
<dbReference type="InterPro" id="IPR006558">
    <property type="entry name" value="LamG-like"/>
</dbReference>
<dbReference type="PANTHER" id="PTHR43308:SF5">
    <property type="entry name" value="S-LAYER PROTEIN _ PEPTIDOGLYCAN ENDO-BETA-N-ACETYLGLUCOSAMINIDASE"/>
    <property type="match status" value="1"/>
</dbReference>
<dbReference type="Pfam" id="PF20578">
    <property type="entry name" value="aBig_2"/>
    <property type="match status" value="2"/>
</dbReference>
<keyword evidence="4" id="KW-0326">Glycosidase</keyword>
<evidence type="ECO:0000313" key="8">
    <source>
        <dbReference type="EMBL" id="MBJ6362511.1"/>
    </source>
</evidence>
<dbReference type="InterPro" id="IPR011081">
    <property type="entry name" value="Big_4"/>
</dbReference>
<dbReference type="Gene3D" id="2.60.40.1080">
    <property type="match status" value="1"/>
</dbReference>
<feature type="domain" description="PA14" evidence="7">
    <location>
        <begin position="37"/>
        <end position="181"/>
    </location>
</feature>
<dbReference type="SUPFAM" id="SSF75005">
    <property type="entry name" value="Arabinanase/levansucrase/invertase"/>
    <property type="match status" value="1"/>
</dbReference>
<dbReference type="SMART" id="SM00635">
    <property type="entry name" value="BID_2"/>
    <property type="match status" value="2"/>
</dbReference>
<dbReference type="InterPro" id="IPR003343">
    <property type="entry name" value="Big_2"/>
</dbReference>
<dbReference type="InterPro" id="IPR023296">
    <property type="entry name" value="Glyco_hydro_beta-prop_sf"/>
</dbReference>
<dbReference type="InterPro" id="IPR011658">
    <property type="entry name" value="PA14_dom"/>
</dbReference>
<evidence type="ECO:0000256" key="2">
    <source>
        <dbReference type="ARBA" id="ARBA00022801"/>
    </source>
</evidence>
<evidence type="ECO:0000256" key="5">
    <source>
        <dbReference type="SAM" id="SignalP"/>
    </source>
</evidence>
<evidence type="ECO:0000259" key="7">
    <source>
        <dbReference type="PROSITE" id="PS51820"/>
    </source>
</evidence>
<dbReference type="Pfam" id="PF07691">
    <property type="entry name" value="PA14"/>
    <property type="match status" value="1"/>
</dbReference>
<evidence type="ECO:0000256" key="1">
    <source>
        <dbReference type="ARBA" id="ARBA00022729"/>
    </source>
</evidence>
<dbReference type="EMBL" id="JAELUP010000077">
    <property type="protein sequence ID" value="MBJ6362511.1"/>
    <property type="molecule type" value="Genomic_DNA"/>
</dbReference>
<keyword evidence="9" id="KW-1185">Reference proteome</keyword>
<keyword evidence="1 5" id="KW-0732">Signal</keyword>
<dbReference type="SMART" id="SM00758">
    <property type="entry name" value="PA14"/>
    <property type="match status" value="1"/>
</dbReference>
<dbReference type="SUPFAM" id="SSF49899">
    <property type="entry name" value="Concanavalin A-like lectins/glucanases"/>
    <property type="match status" value="1"/>
</dbReference>
<evidence type="ECO:0000256" key="4">
    <source>
        <dbReference type="ARBA" id="ARBA00023295"/>
    </source>
</evidence>
<dbReference type="Pfam" id="PF02368">
    <property type="entry name" value="Big_2"/>
    <property type="match status" value="1"/>
</dbReference>
<feature type="signal peptide" evidence="5">
    <location>
        <begin position="1"/>
        <end position="27"/>
    </location>
</feature>
<dbReference type="InterPro" id="IPR013320">
    <property type="entry name" value="ConA-like_dom_sf"/>
</dbReference>
<feature type="chain" id="PRO_5039102739" evidence="5">
    <location>
        <begin position="28"/>
        <end position="1447"/>
    </location>
</feature>
<dbReference type="InterPro" id="IPR008964">
    <property type="entry name" value="Invasin/intimin_cell_adhesion"/>
</dbReference>
<dbReference type="SUPFAM" id="SSF49373">
    <property type="entry name" value="Invasin/intimin cell-adhesion fragments"/>
    <property type="match status" value="1"/>
</dbReference>
<dbReference type="InterPro" id="IPR046780">
    <property type="entry name" value="aBig_2"/>
</dbReference>
<feature type="domain" description="SLH" evidence="6">
    <location>
        <begin position="1331"/>
        <end position="1389"/>
    </location>
</feature>
<sequence length="1447" mass="158505">MLNKMMMKKLLALFMAALLLVSGIIPAAAFADANPSGDAHGLRGDYYISQGDNKFYEKKSTEVDSNIDFSNDPFEQIMNERTGQSDNVAVRWQGRIEVPADGDYTFYMIGDNGFRLWIDNELVIDFWLDNWNEEQTTKPIKLEAGKKYNFKVEYYEKDGGQNLYLRWSRPGLEKSIVPASAFYQPEMFYTIAELDELISQAKDLLELTGSGPDQFPLNAAAELNGFVSTASETARKEGVSSDEVKQAYLGLVQAVKNYKRVGPINKLKVHYKLDETTGWIASNSVPTDPRYDGELKDGVEWTTGVHGGALAFGGAGGHIKMPNGILSDVDDFTISLWVNLNEKKPWETIFTFAAGTQKYMILSPHGTPWGNPVGVTLVLNDGRGEQRISTGAGTVFPSGSWQHFAFTLSGGVGTIYLNGQPIVTKNDFTITPRDLGVTTDNFIGKSVFPDPSLEGKLDDFRIYTKALTAGEIESMVNGVQERLVNLDKEALDLGDISKVTSDLVLPRKGANGSSITWTSSQPGIIATDGKVVLPVGNEETVTLTATLELNGYTAVREFTAKVPAFTDELQVELDLAELHLVKMVEKDLILPTSGKHNTQISWVSSAPSVVGEDGTVHRPAKGKGNKTVTLTATVKKGNATKSKTFNLLVMEEYVAYVMSHFKDGDQGENFYLSYSFDGLHWVELNNGQIVLRATQGTKRIRDPYLYRKQDGKFILASTQGWSTDSLYVWDTDDLANYKNERLLKVNNIEVAWAPEIAYDPVQDNYVLYWSHGTIYSNTTKDFLTVSGKSSFFNPGYSVIDASIVEWEGTYYMFYKDERGDNSDNTPYKALNVATSKTLQPGSFEVASDDYITDHLVEGPFVIKSFTENKWYMYYDYFMRGGIFGVSYTNDLASNNWTKMVDTEFKLPNKVRHASASGVTQAEIDNLLEKMGPSSRTIIRAGSKQTVTVATGVEFDQANLPATAEVMLNDGYLAQVPVTWEKGSYRPEEGTYTLTGTIAGSDKIRNPSNIKSELTVNVVTPVKVNQIIVKSTDGATEIKAKRGSLQLLAEVLPDNATNKNVVWTVENGTGKANISETGLLTAEADGMVVVRATATDESGIVGSLSVTIKGQSSAYYPSNGSGAVSSDPVESTDGELTLPSGRAGKLSLSDVVTISIPANANDESLTLSINKWQGTKDLPDNANLVSSIYEIKNSSSKKFDKPVTLTMVYDQAGLKSDQKVAIFSYDEAKKEWVEVAGGKVDGNRITVELDELSGLYAVMALNTNDSPATTVEFVDTAKHWASESISKAISKGIIKGYADGTFKPEKNVTRAEFITMLVNALKLPQAAKDTKFKDTENEWSEQAIAQAVQAGIVNGYKDGTFRPNAEIGRAEMAVMMANALGLHFESQGQTSFADDKFIPLWAKDAVAGLKEDGIIQGKGSNQFDPTSRTTRAEAVVIIVRMLANKGEE</sequence>
<comment type="caution">
    <text evidence="8">The sequence shown here is derived from an EMBL/GenBank/DDBJ whole genome shotgun (WGS) entry which is preliminary data.</text>
</comment>
<dbReference type="PROSITE" id="PS51820">
    <property type="entry name" value="PA14"/>
    <property type="match status" value="1"/>
</dbReference>
<name>A0A934J883_9BACL</name>
<dbReference type="GO" id="GO:0016798">
    <property type="term" value="F:hydrolase activity, acting on glycosyl bonds"/>
    <property type="evidence" value="ECO:0007669"/>
    <property type="project" value="UniProtKB-KW"/>
</dbReference>
<proteinExistence type="predicted"/>
<evidence type="ECO:0000256" key="3">
    <source>
        <dbReference type="ARBA" id="ARBA00023157"/>
    </source>
</evidence>
<evidence type="ECO:0000259" key="6">
    <source>
        <dbReference type="PROSITE" id="PS51272"/>
    </source>
</evidence>
<dbReference type="SUPFAM" id="SSF56988">
    <property type="entry name" value="Anthrax protective antigen"/>
    <property type="match status" value="1"/>
</dbReference>
<gene>
    <name evidence="8" type="ORF">JFN88_14785</name>
</gene>
<dbReference type="Gene3D" id="2.115.10.20">
    <property type="entry name" value="Glycosyl hydrolase domain, family 43"/>
    <property type="match status" value="1"/>
</dbReference>
<evidence type="ECO:0000313" key="9">
    <source>
        <dbReference type="Proteomes" id="UP000640274"/>
    </source>
</evidence>
<dbReference type="InterPro" id="IPR001119">
    <property type="entry name" value="SLH_dom"/>
</dbReference>
<dbReference type="Gene3D" id="2.60.120.200">
    <property type="match status" value="1"/>
</dbReference>
<reference evidence="8" key="1">
    <citation type="submission" date="2020-12" db="EMBL/GenBank/DDBJ databases">
        <authorList>
            <person name="Huq M.A."/>
        </authorList>
    </citation>
    <scope>NUCLEOTIDE SEQUENCE</scope>
    <source>
        <strain evidence="8">MAHUQ-46</strain>
    </source>
</reference>
<dbReference type="InterPro" id="IPR051465">
    <property type="entry name" value="Cell_Envelope_Struct_Comp"/>
</dbReference>
<dbReference type="PANTHER" id="PTHR43308">
    <property type="entry name" value="OUTER MEMBRANE PROTEIN ALPHA-RELATED"/>
    <property type="match status" value="1"/>
</dbReference>
<dbReference type="SMART" id="SM00560">
    <property type="entry name" value="LamGL"/>
    <property type="match status" value="1"/>
</dbReference>
<feature type="domain" description="SLH" evidence="6">
    <location>
        <begin position="1267"/>
        <end position="1330"/>
    </location>
</feature>
<dbReference type="RefSeq" id="WP_199020056.1">
    <property type="nucleotide sequence ID" value="NZ_JAELUP010000077.1"/>
</dbReference>
<dbReference type="Pfam" id="PF07532">
    <property type="entry name" value="Big_4"/>
    <property type="match status" value="1"/>
</dbReference>
<keyword evidence="3" id="KW-1015">Disulfide bond</keyword>
<organism evidence="8 9">
    <name type="scientific">Paenibacillus roseus</name>
    <dbReference type="NCBI Taxonomy" id="2798579"/>
    <lineage>
        <taxon>Bacteria</taxon>
        <taxon>Bacillati</taxon>
        <taxon>Bacillota</taxon>
        <taxon>Bacilli</taxon>
        <taxon>Bacillales</taxon>
        <taxon>Paenibacillaceae</taxon>
        <taxon>Paenibacillus</taxon>
    </lineage>
</organism>